<dbReference type="InterPro" id="IPR058532">
    <property type="entry name" value="YjbR/MT2646/Rv2570-like"/>
</dbReference>
<proteinExistence type="predicted"/>
<protein>
    <submittedName>
        <fullName evidence="1">MmcQ/YjbR family DNA-binding protein</fullName>
    </submittedName>
</protein>
<dbReference type="InterPro" id="IPR038056">
    <property type="entry name" value="YjbR-like_sf"/>
</dbReference>
<dbReference type="SUPFAM" id="SSF142906">
    <property type="entry name" value="YjbR-like"/>
    <property type="match status" value="1"/>
</dbReference>
<reference evidence="2" key="1">
    <citation type="journal article" date="2019" name="Int. J. Syst. Evol. Microbiol.">
        <title>The Global Catalogue of Microorganisms (GCM) 10K type strain sequencing project: providing services to taxonomists for standard genome sequencing and annotation.</title>
        <authorList>
            <consortium name="The Broad Institute Genomics Platform"/>
            <consortium name="The Broad Institute Genome Sequencing Center for Infectious Disease"/>
            <person name="Wu L."/>
            <person name="Ma J."/>
        </authorList>
    </citation>
    <scope>NUCLEOTIDE SEQUENCE [LARGE SCALE GENOMIC DNA]</scope>
    <source>
        <strain evidence="2">KCTC 42644</strain>
    </source>
</reference>
<sequence length="118" mass="13136">MSLAALETRLRAAALAYPETHEDHPWGESAFKVRGKVFLFLFRNDEGISFSMKLPASREFALIWDFTAPTGYGLGKSGWITCKLDAKTEVDPDLLLGWLDESYRTVAPKKLVATLPSS</sequence>
<evidence type="ECO:0000313" key="1">
    <source>
        <dbReference type="EMBL" id="MFC3714361.1"/>
    </source>
</evidence>
<dbReference type="Pfam" id="PF04237">
    <property type="entry name" value="YjbR"/>
    <property type="match status" value="1"/>
</dbReference>
<name>A0ABV7XDX6_9SPHN</name>
<organism evidence="1 2">
    <name type="scientific">Sphingoaurantiacus capsulatus</name>
    <dbReference type="NCBI Taxonomy" id="1771310"/>
    <lineage>
        <taxon>Bacteria</taxon>
        <taxon>Pseudomonadati</taxon>
        <taxon>Pseudomonadota</taxon>
        <taxon>Alphaproteobacteria</taxon>
        <taxon>Sphingomonadales</taxon>
        <taxon>Sphingosinicellaceae</taxon>
        <taxon>Sphingoaurantiacus</taxon>
    </lineage>
</organism>
<keyword evidence="2" id="KW-1185">Reference proteome</keyword>
<dbReference type="RefSeq" id="WP_380863814.1">
    <property type="nucleotide sequence ID" value="NZ_JBHRXV010000014.1"/>
</dbReference>
<evidence type="ECO:0000313" key="2">
    <source>
        <dbReference type="Proteomes" id="UP001595615"/>
    </source>
</evidence>
<gene>
    <name evidence="1" type="ORF">ACFOMD_17470</name>
</gene>
<dbReference type="GO" id="GO:0003677">
    <property type="term" value="F:DNA binding"/>
    <property type="evidence" value="ECO:0007669"/>
    <property type="project" value="UniProtKB-KW"/>
</dbReference>
<comment type="caution">
    <text evidence="1">The sequence shown here is derived from an EMBL/GenBank/DDBJ whole genome shotgun (WGS) entry which is preliminary data.</text>
</comment>
<dbReference type="Gene3D" id="3.90.1150.30">
    <property type="match status" value="1"/>
</dbReference>
<dbReference type="EMBL" id="JBHRXV010000014">
    <property type="protein sequence ID" value="MFC3714361.1"/>
    <property type="molecule type" value="Genomic_DNA"/>
</dbReference>
<dbReference type="Proteomes" id="UP001595615">
    <property type="component" value="Unassembled WGS sequence"/>
</dbReference>
<keyword evidence="1" id="KW-0238">DNA-binding</keyword>
<accession>A0ABV7XDX6</accession>